<name>A0A8H8DLB7_9FUNG</name>
<reference evidence="1 2" key="1">
    <citation type="journal article" name="Sci. Rep.">
        <title>Genome-scale phylogenetic analyses confirm Olpidium as the closest living zoosporic fungus to the non-flagellated, terrestrial fungi.</title>
        <authorList>
            <person name="Chang Y."/>
            <person name="Rochon D."/>
            <person name="Sekimoto S."/>
            <person name="Wang Y."/>
            <person name="Chovatia M."/>
            <person name="Sandor L."/>
            <person name="Salamov A."/>
            <person name="Grigoriev I.V."/>
            <person name="Stajich J.E."/>
            <person name="Spatafora J.W."/>
        </authorList>
    </citation>
    <scope>NUCLEOTIDE SEQUENCE [LARGE SCALE GENOMIC DNA]</scope>
    <source>
        <strain evidence="1">S191</strain>
    </source>
</reference>
<dbReference type="PANTHER" id="PTHR31198">
    <property type="entry name" value="COILED-COIL DOMAIN-CONTAINING PROTEIN 84"/>
    <property type="match status" value="1"/>
</dbReference>
<protein>
    <submittedName>
        <fullName evidence="1">Coiled coil protein 84-domain-containing protein</fullName>
    </submittedName>
</protein>
<accession>A0A8H8DLB7</accession>
<dbReference type="EMBL" id="JAEFCI010001630">
    <property type="protein sequence ID" value="KAG5462774.1"/>
    <property type="molecule type" value="Genomic_DNA"/>
</dbReference>
<organism evidence="1 2">
    <name type="scientific">Olpidium bornovanus</name>
    <dbReference type="NCBI Taxonomy" id="278681"/>
    <lineage>
        <taxon>Eukaryota</taxon>
        <taxon>Fungi</taxon>
        <taxon>Fungi incertae sedis</taxon>
        <taxon>Olpidiomycota</taxon>
        <taxon>Olpidiomycotina</taxon>
        <taxon>Olpidiomycetes</taxon>
        <taxon>Olpidiales</taxon>
        <taxon>Olpidiaceae</taxon>
        <taxon>Olpidium</taxon>
    </lineage>
</organism>
<dbReference type="InterPro" id="IPR028015">
    <property type="entry name" value="CCDC84-like"/>
</dbReference>
<gene>
    <name evidence="1" type="ORF">BJ554DRAFT_3593</name>
</gene>
<sequence length="436" mass="47820">MPDFSYCQVCNRNHDQGKRHRYAVGHKAAVETLLNKQREKFAAYRTHLDNPESVPVGRQRAAWCFFCCADMRPDVAADKQFASNSEKPGGDGTAGFAPVLTDAPCCRMHVLEHLATKKHAAKVDAWFRANNADRAAAAVFKIETAVIEMVCRGEGLVARRRRLQELTAQIEKREAAAKRRKERNRMAREAWLPTDKQSGVPSDYCHRAFECPAHTHCGFATVSRTGQEIPLSVLQAQTFAAPLEGALLPCTSQNALSTHARLSPPGVRTTAAAAAVAPAPAPPDWRTNTAGPRSSCPFAPPWLISDSAASFLASGEEIGPSAQAFLDAQRAAKKKKLNPKRLGADLDRREYSWAPVVSRNEAVLVLPCRRSGSRRSDGYLAVGPGRLRRGSIWRNGRNCDSHFWLFPETDVVVVKIIVVALSVFHTSELRSGKGHA</sequence>
<evidence type="ECO:0000313" key="1">
    <source>
        <dbReference type="EMBL" id="KAG5462774.1"/>
    </source>
</evidence>
<dbReference type="Proteomes" id="UP000673691">
    <property type="component" value="Unassembled WGS sequence"/>
</dbReference>
<dbReference type="OrthoDB" id="2147116at2759"/>
<dbReference type="AlphaFoldDB" id="A0A8H8DLB7"/>
<evidence type="ECO:0000313" key="2">
    <source>
        <dbReference type="Proteomes" id="UP000673691"/>
    </source>
</evidence>
<keyword evidence="2" id="KW-1185">Reference proteome</keyword>
<dbReference type="Pfam" id="PF14968">
    <property type="entry name" value="CCDC84"/>
    <property type="match status" value="2"/>
</dbReference>
<dbReference type="PANTHER" id="PTHR31198:SF1">
    <property type="entry name" value="CENTROSOMAL AT-AC SPLICING FACTOR"/>
    <property type="match status" value="1"/>
</dbReference>
<comment type="caution">
    <text evidence="1">The sequence shown here is derived from an EMBL/GenBank/DDBJ whole genome shotgun (WGS) entry which is preliminary data.</text>
</comment>
<proteinExistence type="predicted"/>